<evidence type="ECO:0000313" key="3">
    <source>
        <dbReference type="Proteomes" id="UP001430374"/>
    </source>
</evidence>
<name>A0ABS9CA16_9FLAO</name>
<feature type="chain" id="PRO_5045996680" description="Peptidoglycan binding-like domain-containing protein" evidence="1">
    <location>
        <begin position="20"/>
        <end position="307"/>
    </location>
</feature>
<proteinExistence type="predicted"/>
<dbReference type="RefSeq" id="WP_235132367.1">
    <property type="nucleotide sequence ID" value="NZ_JACSGT010000002.1"/>
</dbReference>
<dbReference type="Proteomes" id="UP001430374">
    <property type="component" value="Unassembled WGS sequence"/>
</dbReference>
<evidence type="ECO:0000256" key="1">
    <source>
        <dbReference type="SAM" id="SignalP"/>
    </source>
</evidence>
<reference evidence="2" key="1">
    <citation type="submission" date="2021-08" db="EMBL/GenBank/DDBJ databases">
        <title>Complete genome sequence of Chryseobacterium sp strain PS-8.</title>
        <authorList>
            <person name="Das S.K."/>
        </authorList>
    </citation>
    <scope>NUCLEOTIDE SEQUENCE</scope>
    <source>
        <strain evidence="2">PS-8</strain>
    </source>
</reference>
<feature type="signal peptide" evidence="1">
    <location>
        <begin position="1"/>
        <end position="19"/>
    </location>
</feature>
<evidence type="ECO:0008006" key="4">
    <source>
        <dbReference type="Google" id="ProtNLM"/>
    </source>
</evidence>
<keyword evidence="3" id="KW-1185">Reference proteome</keyword>
<sequence>MKQSIIIILLLLSTHTIFAQSPEPIILYATKLISKYPSKSITIMDKTAVKKYLGAEAIINTNEAYVYKSGAIFKIQKDYYFMPLFDRLNIKKLRLETDKILATLKPIGYEKDLSLSSGIQLVPKKPKDSNIVKIKNIQRALLLLGYKSKNGRSIKEDGVMGIETKKAIQVVFGIECEKMTEKQIIEEIGKLTYKPVAKKSEEEIKYNLEIRDEEGISNEILTQKELFDKLSNLSCSVDQICLEKKVKHGSLQFNCSSNGHSVSINISTEGKIEFGLNVNNGDSAKFSIDKDGKLEISASDSKGVSIN</sequence>
<gene>
    <name evidence="2" type="ORF">H9Q08_17170</name>
</gene>
<organism evidence="2 3">
    <name type="scientific">Chryseobacterium indicum</name>
    <dbReference type="NCBI Taxonomy" id="2766954"/>
    <lineage>
        <taxon>Bacteria</taxon>
        <taxon>Pseudomonadati</taxon>
        <taxon>Bacteroidota</taxon>
        <taxon>Flavobacteriia</taxon>
        <taxon>Flavobacteriales</taxon>
        <taxon>Weeksellaceae</taxon>
        <taxon>Chryseobacterium group</taxon>
        <taxon>Chryseobacterium</taxon>
    </lineage>
</organism>
<dbReference type="EMBL" id="JACSGT010000002">
    <property type="protein sequence ID" value="MCF2221019.1"/>
    <property type="molecule type" value="Genomic_DNA"/>
</dbReference>
<accession>A0ABS9CA16</accession>
<evidence type="ECO:0000313" key="2">
    <source>
        <dbReference type="EMBL" id="MCF2221019.1"/>
    </source>
</evidence>
<protein>
    <recommendedName>
        <fullName evidence="4">Peptidoglycan binding-like domain-containing protein</fullName>
    </recommendedName>
</protein>
<keyword evidence="1" id="KW-0732">Signal</keyword>
<comment type="caution">
    <text evidence="2">The sequence shown here is derived from an EMBL/GenBank/DDBJ whole genome shotgun (WGS) entry which is preliminary data.</text>
</comment>